<dbReference type="AlphaFoldDB" id="A0AAD4UPU3"/>
<protein>
    <submittedName>
        <fullName evidence="1">Uncharacterized protein</fullName>
    </submittedName>
</protein>
<accession>A0AAD4UPU3</accession>
<reference evidence="1 2" key="1">
    <citation type="journal article" date="2022" name="G3 (Bethesda)">
        <title>Whole-genome sequence and methylome profiling of the almond [Prunus dulcis (Mill.) D.A. Webb] cultivar 'Nonpareil'.</title>
        <authorList>
            <person name="D'Amico-Willman K.M."/>
            <person name="Ouma W.Z."/>
            <person name="Meulia T."/>
            <person name="Sideli G.M."/>
            <person name="Gradziel T.M."/>
            <person name="Fresnedo-Ramirez J."/>
        </authorList>
    </citation>
    <scope>NUCLEOTIDE SEQUENCE [LARGE SCALE GENOMIC DNA]</scope>
    <source>
        <strain evidence="1">Clone GOH B32 T37-40</strain>
    </source>
</reference>
<keyword evidence="2" id="KW-1185">Reference proteome</keyword>
<organism evidence="1 2">
    <name type="scientific">Prunus dulcis</name>
    <name type="common">Almond</name>
    <name type="synonym">Amygdalus dulcis</name>
    <dbReference type="NCBI Taxonomy" id="3755"/>
    <lineage>
        <taxon>Eukaryota</taxon>
        <taxon>Viridiplantae</taxon>
        <taxon>Streptophyta</taxon>
        <taxon>Embryophyta</taxon>
        <taxon>Tracheophyta</taxon>
        <taxon>Spermatophyta</taxon>
        <taxon>Magnoliopsida</taxon>
        <taxon>eudicotyledons</taxon>
        <taxon>Gunneridae</taxon>
        <taxon>Pentapetalae</taxon>
        <taxon>rosids</taxon>
        <taxon>fabids</taxon>
        <taxon>Rosales</taxon>
        <taxon>Rosaceae</taxon>
        <taxon>Amygdaloideae</taxon>
        <taxon>Amygdaleae</taxon>
        <taxon>Prunus</taxon>
    </lineage>
</organism>
<dbReference type="Proteomes" id="UP001054821">
    <property type="component" value="Unassembled WGS sequence"/>
</dbReference>
<name>A0AAD4UPU3_PRUDU</name>
<evidence type="ECO:0000313" key="1">
    <source>
        <dbReference type="EMBL" id="KAI5311165.1"/>
    </source>
</evidence>
<dbReference type="EMBL" id="JAJFAZ020000083">
    <property type="protein sequence ID" value="KAI5311165.1"/>
    <property type="molecule type" value="Genomic_DNA"/>
</dbReference>
<sequence>MAFRSHINPFRCWVQGQRRFSEVLDIFSKAADRQWHKQRLLGWSSFKTLPSTIRQSQIEARYHTQPPNLSRHPNYHFAETQESTRRRTWGHENCTLAGKDGAATSGVEFLIAEACPTALKLPKPNLPFGKHMLQSASP</sequence>
<evidence type="ECO:0000313" key="2">
    <source>
        <dbReference type="Proteomes" id="UP001054821"/>
    </source>
</evidence>
<proteinExistence type="predicted"/>
<comment type="caution">
    <text evidence="1">The sequence shown here is derived from an EMBL/GenBank/DDBJ whole genome shotgun (WGS) entry which is preliminary data.</text>
</comment>
<gene>
    <name evidence="1" type="ORF">L3X38_045489</name>
</gene>